<keyword evidence="2" id="KW-1185">Reference proteome</keyword>
<proteinExistence type="predicted"/>
<dbReference type="Proteomes" id="UP000092819">
    <property type="component" value="Unassembled WGS sequence"/>
</dbReference>
<dbReference type="AlphaFoldDB" id="A0A1C3JK59"/>
<dbReference type="RefSeq" id="WP_065677659.1">
    <property type="nucleotide sequence ID" value="NZ_AP025464.1"/>
</dbReference>
<gene>
    <name evidence="1" type="ORF">VCE7224_04276</name>
</gene>
<sequence>MNTKLTTLTNSVSPSNVAHYVKLAYNLVFAPSKLPADIDNIIDSEECYNGECDYSNGSTAITIAQNHYLSEIGDPIEHIFEMKEWIGSHAEAINDADIEVTTNVVFPNLERASFSCIHNKSNLKGLPQSIYDAMAYVIEHIEMTKVEILELFSAATHSLAIDCFYSIDDFDFNVKSALEHDLNK</sequence>
<organism evidence="1 2">
    <name type="scientific">Vibrio celticus</name>
    <dbReference type="NCBI Taxonomy" id="446372"/>
    <lineage>
        <taxon>Bacteria</taxon>
        <taxon>Pseudomonadati</taxon>
        <taxon>Pseudomonadota</taxon>
        <taxon>Gammaproteobacteria</taxon>
        <taxon>Vibrionales</taxon>
        <taxon>Vibrionaceae</taxon>
        <taxon>Vibrio</taxon>
    </lineage>
</organism>
<evidence type="ECO:0000313" key="1">
    <source>
        <dbReference type="EMBL" id="SBT15487.1"/>
    </source>
</evidence>
<reference evidence="2" key="1">
    <citation type="submission" date="2016-06" db="EMBL/GenBank/DDBJ databases">
        <authorList>
            <person name="Rodrigo-Torres L."/>
            <person name="Arahal D.R."/>
        </authorList>
    </citation>
    <scope>NUCLEOTIDE SEQUENCE [LARGE SCALE GENOMIC DNA]</scope>
    <source>
        <strain evidence="2">CECT 7224</strain>
    </source>
</reference>
<accession>A0A1C3JK59</accession>
<name>A0A1C3JK59_9VIBR</name>
<evidence type="ECO:0000313" key="2">
    <source>
        <dbReference type="Proteomes" id="UP000092819"/>
    </source>
</evidence>
<protein>
    <submittedName>
        <fullName evidence="1">Uncharacterized protein</fullName>
    </submittedName>
</protein>
<dbReference type="EMBL" id="FLQZ01000132">
    <property type="protein sequence ID" value="SBT15487.1"/>
    <property type="molecule type" value="Genomic_DNA"/>
</dbReference>